<dbReference type="InterPro" id="IPR007219">
    <property type="entry name" value="XnlR_reg_dom"/>
</dbReference>
<dbReference type="GO" id="GO:0003700">
    <property type="term" value="F:DNA-binding transcription factor activity"/>
    <property type="evidence" value="ECO:0007669"/>
    <property type="project" value="InterPro"/>
</dbReference>
<organism evidence="4 5">
    <name type="scientific">Aspergillus versicolor CBS 583.65</name>
    <dbReference type="NCBI Taxonomy" id="1036611"/>
    <lineage>
        <taxon>Eukaryota</taxon>
        <taxon>Fungi</taxon>
        <taxon>Dikarya</taxon>
        <taxon>Ascomycota</taxon>
        <taxon>Pezizomycotina</taxon>
        <taxon>Eurotiomycetes</taxon>
        <taxon>Eurotiomycetidae</taxon>
        <taxon>Eurotiales</taxon>
        <taxon>Aspergillaceae</taxon>
        <taxon>Aspergillus</taxon>
        <taxon>Aspergillus subgen. Nidulantes</taxon>
    </lineage>
</organism>
<accession>A0A1L9PIV3</accession>
<dbReference type="GO" id="GO:0008270">
    <property type="term" value="F:zinc ion binding"/>
    <property type="evidence" value="ECO:0007669"/>
    <property type="project" value="InterPro"/>
</dbReference>
<keyword evidence="1" id="KW-0539">Nucleus</keyword>
<dbReference type="PANTHER" id="PTHR46910">
    <property type="entry name" value="TRANSCRIPTION FACTOR PDR1"/>
    <property type="match status" value="1"/>
</dbReference>
<gene>
    <name evidence="4" type="ORF">ASPVEDRAFT_41034</name>
</gene>
<feature type="region of interest" description="Disordered" evidence="2">
    <location>
        <begin position="433"/>
        <end position="460"/>
    </location>
</feature>
<dbReference type="GO" id="GO:0003677">
    <property type="term" value="F:DNA binding"/>
    <property type="evidence" value="ECO:0007669"/>
    <property type="project" value="InterPro"/>
</dbReference>
<dbReference type="RefSeq" id="XP_040667219.1">
    <property type="nucleotide sequence ID" value="XM_040812257.1"/>
</dbReference>
<feature type="domain" description="Xylanolytic transcriptional activator regulatory" evidence="3">
    <location>
        <begin position="138"/>
        <end position="206"/>
    </location>
</feature>
<reference evidence="5" key="1">
    <citation type="journal article" date="2017" name="Genome Biol.">
        <title>Comparative genomics reveals high biological diversity and specific adaptations in the industrially and medically important fungal genus Aspergillus.</title>
        <authorList>
            <person name="de Vries R.P."/>
            <person name="Riley R."/>
            <person name="Wiebenga A."/>
            <person name="Aguilar-Osorio G."/>
            <person name="Amillis S."/>
            <person name="Uchima C.A."/>
            <person name="Anderluh G."/>
            <person name="Asadollahi M."/>
            <person name="Askin M."/>
            <person name="Barry K."/>
            <person name="Battaglia E."/>
            <person name="Bayram O."/>
            <person name="Benocci T."/>
            <person name="Braus-Stromeyer S.A."/>
            <person name="Caldana C."/>
            <person name="Canovas D."/>
            <person name="Cerqueira G.C."/>
            <person name="Chen F."/>
            <person name="Chen W."/>
            <person name="Choi C."/>
            <person name="Clum A."/>
            <person name="Dos Santos R.A."/>
            <person name="Damasio A.R."/>
            <person name="Diallinas G."/>
            <person name="Emri T."/>
            <person name="Fekete E."/>
            <person name="Flipphi M."/>
            <person name="Freyberg S."/>
            <person name="Gallo A."/>
            <person name="Gournas C."/>
            <person name="Habgood R."/>
            <person name="Hainaut M."/>
            <person name="Harispe M.L."/>
            <person name="Henrissat B."/>
            <person name="Hilden K.S."/>
            <person name="Hope R."/>
            <person name="Hossain A."/>
            <person name="Karabika E."/>
            <person name="Karaffa L."/>
            <person name="Karanyi Z."/>
            <person name="Krasevec N."/>
            <person name="Kuo A."/>
            <person name="Kusch H."/>
            <person name="LaButti K."/>
            <person name="Lagendijk E.L."/>
            <person name="Lapidus A."/>
            <person name="Levasseur A."/>
            <person name="Lindquist E."/>
            <person name="Lipzen A."/>
            <person name="Logrieco A.F."/>
            <person name="MacCabe A."/>
            <person name="Maekelae M.R."/>
            <person name="Malavazi I."/>
            <person name="Melin P."/>
            <person name="Meyer V."/>
            <person name="Mielnichuk N."/>
            <person name="Miskei M."/>
            <person name="Molnar A.P."/>
            <person name="Mule G."/>
            <person name="Ngan C.Y."/>
            <person name="Orejas M."/>
            <person name="Orosz E."/>
            <person name="Ouedraogo J.P."/>
            <person name="Overkamp K.M."/>
            <person name="Park H.-S."/>
            <person name="Perrone G."/>
            <person name="Piumi F."/>
            <person name="Punt P.J."/>
            <person name="Ram A.F."/>
            <person name="Ramon A."/>
            <person name="Rauscher S."/>
            <person name="Record E."/>
            <person name="Riano-Pachon D.M."/>
            <person name="Robert V."/>
            <person name="Roehrig J."/>
            <person name="Ruller R."/>
            <person name="Salamov A."/>
            <person name="Salih N.S."/>
            <person name="Samson R.A."/>
            <person name="Sandor E."/>
            <person name="Sanguinetti M."/>
            <person name="Schuetze T."/>
            <person name="Sepcic K."/>
            <person name="Shelest E."/>
            <person name="Sherlock G."/>
            <person name="Sophianopoulou V."/>
            <person name="Squina F.M."/>
            <person name="Sun H."/>
            <person name="Susca A."/>
            <person name="Todd R.B."/>
            <person name="Tsang A."/>
            <person name="Unkles S.E."/>
            <person name="van de Wiele N."/>
            <person name="van Rossen-Uffink D."/>
            <person name="Oliveira J.V."/>
            <person name="Vesth T.C."/>
            <person name="Visser J."/>
            <person name="Yu J.-H."/>
            <person name="Zhou M."/>
            <person name="Andersen M.R."/>
            <person name="Archer D.B."/>
            <person name="Baker S.E."/>
            <person name="Benoit I."/>
            <person name="Brakhage A.A."/>
            <person name="Braus G.H."/>
            <person name="Fischer R."/>
            <person name="Frisvad J.C."/>
            <person name="Goldman G.H."/>
            <person name="Houbraken J."/>
            <person name="Oakley B."/>
            <person name="Pocsi I."/>
            <person name="Scazzocchio C."/>
            <person name="Seiboth B."/>
            <person name="vanKuyk P.A."/>
            <person name="Wortman J."/>
            <person name="Dyer P.S."/>
            <person name="Grigoriev I.V."/>
        </authorList>
    </citation>
    <scope>NUCLEOTIDE SEQUENCE [LARGE SCALE GENOMIC DNA]</scope>
    <source>
        <strain evidence="5">CBS 583.65</strain>
    </source>
</reference>
<evidence type="ECO:0000256" key="1">
    <source>
        <dbReference type="ARBA" id="ARBA00023242"/>
    </source>
</evidence>
<dbReference type="SMART" id="SM00906">
    <property type="entry name" value="Fungal_trans"/>
    <property type="match status" value="1"/>
</dbReference>
<dbReference type="InterPro" id="IPR050987">
    <property type="entry name" value="AtrR-like"/>
</dbReference>
<dbReference type="PANTHER" id="PTHR46910:SF5">
    <property type="entry name" value="ZN(II)2CYS6 TRANSCRIPTION FACTOR (EUROFUNG)"/>
    <property type="match status" value="1"/>
</dbReference>
<name>A0A1L9PIV3_ASPVE</name>
<dbReference type="AlphaFoldDB" id="A0A1L9PIV3"/>
<dbReference type="GeneID" id="63727768"/>
<dbReference type="GO" id="GO:0006351">
    <property type="term" value="P:DNA-templated transcription"/>
    <property type="evidence" value="ECO:0007669"/>
    <property type="project" value="InterPro"/>
</dbReference>
<dbReference type="VEuPathDB" id="FungiDB:ASPVEDRAFT_41034"/>
<dbReference type="STRING" id="1036611.A0A1L9PIV3"/>
<protein>
    <recommendedName>
        <fullName evidence="3">Xylanolytic transcriptional activator regulatory domain-containing protein</fullName>
    </recommendedName>
</protein>
<dbReference type="EMBL" id="KV878128">
    <property type="protein sequence ID" value="OJJ01457.1"/>
    <property type="molecule type" value="Genomic_DNA"/>
</dbReference>
<sequence length="522" mass="58362">MAEITQARDIPPLPLDLVNAVIQEIQKTRPLFLYSYPLNDVSLVVRLYQSAFSGSTPVSSAHLACTYGTLYFILREFRYLQSPICQKFDFNEAISLAEKKFDVLLKDYRVLSVPSFGNVLALTLGAMKAQNQGSPFLNCTLISAAASHCQSLGYNHDSSHGNSSNSRRLFWSVYMLEKEVSIFFGRASALQDADIDVALPVFSRKRPVERWDRLFEAGIKLAKIQRRICNDLYSRKSLKLGQTERENKIHDTVQKAHHFYDNRMYYTLTLSDGPERLFRLAEDMLETKRSATLTTLLRAPSSLKTGQTHIRPECFKAARTTLKLYLHCSRACELGGLSSETERYRDWGPLSCILTPFIVISLHAIASSSAEDITLLNEVVSTLEQIQDVSPSESCEKLYKFTSSFAKAATGFVQRHESIHSVSRWRYSQQDDSLSLTSREKEPSTTESLPKGRPGSSATLASASSVFTHNTDEGSLFQQVVDEDMREIIGEGAEELFRVLEGCMGGGLVSVLDVFGGGFLDV</sequence>
<dbReference type="OrthoDB" id="103819at2759"/>
<evidence type="ECO:0000256" key="2">
    <source>
        <dbReference type="SAM" id="MobiDB-lite"/>
    </source>
</evidence>
<evidence type="ECO:0000313" key="5">
    <source>
        <dbReference type="Proteomes" id="UP000184073"/>
    </source>
</evidence>
<dbReference type="Proteomes" id="UP000184073">
    <property type="component" value="Unassembled WGS sequence"/>
</dbReference>
<proteinExistence type="predicted"/>
<keyword evidence="5" id="KW-1185">Reference proteome</keyword>
<dbReference type="Pfam" id="PF04082">
    <property type="entry name" value="Fungal_trans"/>
    <property type="match status" value="1"/>
</dbReference>
<evidence type="ECO:0000313" key="4">
    <source>
        <dbReference type="EMBL" id="OJJ01457.1"/>
    </source>
</evidence>
<evidence type="ECO:0000259" key="3">
    <source>
        <dbReference type="SMART" id="SM00906"/>
    </source>
</evidence>
<dbReference type="CDD" id="cd12148">
    <property type="entry name" value="fungal_TF_MHR"/>
    <property type="match status" value="1"/>
</dbReference>